<dbReference type="Pfam" id="PF18758">
    <property type="entry name" value="KDZ"/>
    <property type="match status" value="1"/>
</dbReference>
<feature type="region of interest" description="Disordered" evidence="1">
    <location>
        <begin position="349"/>
        <end position="408"/>
    </location>
</feature>
<dbReference type="EMBL" id="JBAHYK010001427">
    <property type="protein sequence ID" value="KAL0568049.1"/>
    <property type="molecule type" value="Genomic_DNA"/>
</dbReference>
<accession>A0ABR3EYM9</accession>
<keyword evidence="4" id="KW-1185">Reference proteome</keyword>
<dbReference type="Proteomes" id="UP001465976">
    <property type="component" value="Unassembled WGS sequence"/>
</dbReference>
<feature type="compositionally biased region" description="Basic residues" evidence="1">
    <location>
        <begin position="153"/>
        <end position="163"/>
    </location>
</feature>
<dbReference type="PANTHER" id="PTHR33096:SF1">
    <property type="entry name" value="CXC1-LIKE CYSTEINE CLUSTER ASSOCIATED WITH KDZ TRANSPOSASES DOMAIN-CONTAINING PROTEIN"/>
    <property type="match status" value="1"/>
</dbReference>
<feature type="region of interest" description="Disordered" evidence="1">
    <location>
        <begin position="87"/>
        <end position="173"/>
    </location>
</feature>
<dbReference type="InterPro" id="IPR041320">
    <property type="entry name" value="CxC1"/>
</dbReference>
<dbReference type="Pfam" id="PF18802">
    <property type="entry name" value="CxC1"/>
    <property type="match status" value="1"/>
</dbReference>
<evidence type="ECO:0000313" key="3">
    <source>
        <dbReference type="EMBL" id="KAL0568049.1"/>
    </source>
</evidence>
<name>A0ABR3EYM9_9AGAR</name>
<feature type="compositionally biased region" description="Basic and acidic residues" evidence="1">
    <location>
        <begin position="368"/>
        <end position="378"/>
    </location>
</feature>
<evidence type="ECO:0000313" key="4">
    <source>
        <dbReference type="Proteomes" id="UP001465976"/>
    </source>
</evidence>
<comment type="caution">
    <text evidence="3">The sequence shown here is derived from an EMBL/GenBank/DDBJ whole genome shotgun (WGS) entry which is preliminary data.</text>
</comment>
<feature type="compositionally biased region" description="Polar residues" evidence="1">
    <location>
        <begin position="355"/>
        <end position="366"/>
    </location>
</feature>
<dbReference type="InterPro" id="IPR040521">
    <property type="entry name" value="KDZ"/>
</dbReference>
<evidence type="ECO:0000256" key="1">
    <source>
        <dbReference type="SAM" id="MobiDB-lite"/>
    </source>
</evidence>
<gene>
    <name evidence="3" type="ORF">V5O48_013942</name>
</gene>
<dbReference type="PANTHER" id="PTHR33096">
    <property type="entry name" value="CXC2 DOMAIN-CONTAINING PROTEIN"/>
    <property type="match status" value="1"/>
</dbReference>
<proteinExistence type="predicted"/>
<evidence type="ECO:0000259" key="2">
    <source>
        <dbReference type="Pfam" id="PF18802"/>
    </source>
</evidence>
<sequence length="577" mass="63099">MPPQRRAISLGKALRSPIKKQGKSDRQPVPLDVQKRRREGLANRIAQLRQPEGPSSSFPAPSPALPSSQNINGSFVVRCDDAVEGVVEDPEVLPSQARSYSSPALSGSFLSTPPLPTDNGDADLLSELPGYQDEPSNLSSPPPTPAKSAQTTPKRRHRKKKHTEKAAGTTEDRPDLVDRWKELIKTLETPLLLYKERTLGVAVGQDGAPVHWCTGACRMIEETTLQIYSFDYHCTRTFKHCRCQSLAQSLVLHGFFPTAPSQPRMAISIRLLEFYKALCEQSSDAVAALAGALDATYRRRGFRILDSKGNPVKDPLRRSLGQALQWYDVLQLGIDRSLDDALEALKPTLPPLPDTISNLPQPNATSDMFKKAAPKSDSEQPPESSKPEGNKRTTTAQSKPPTTPGRVQGYLRRLCPACFGGERFGSSFKSGGDIHVAIDASFGHRHLKSAGDGVEFHTSYRILTKEEIDVVGARIEAERKKPPKPYDSGVSDDVVNADREAFHAAQGDDNTTGSKRFDENGLMALVCRHDIPLLAASIDTPGEQQKYAIALLEEFFKLLPAQATQAASLSHHIGKVV</sequence>
<feature type="region of interest" description="Disordered" evidence="1">
    <location>
        <begin position="1"/>
        <end position="72"/>
    </location>
</feature>
<protein>
    <recommendedName>
        <fullName evidence="2">CxC1-like cysteine cluster associated with KDZ transposases domain-containing protein</fullName>
    </recommendedName>
</protein>
<feature type="domain" description="CxC1-like cysteine cluster associated with KDZ transposases" evidence="2">
    <location>
        <begin position="213"/>
        <end position="288"/>
    </location>
</feature>
<feature type="compositionally biased region" description="Polar residues" evidence="1">
    <location>
        <begin position="96"/>
        <end position="111"/>
    </location>
</feature>
<organism evidence="3 4">
    <name type="scientific">Marasmius crinis-equi</name>
    <dbReference type="NCBI Taxonomy" id="585013"/>
    <lineage>
        <taxon>Eukaryota</taxon>
        <taxon>Fungi</taxon>
        <taxon>Dikarya</taxon>
        <taxon>Basidiomycota</taxon>
        <taxon>Agaricomycotina</taxon>
        <taxon>Agaricomycetes</taxon>
        <taxon>Agaricomycetidae</taxon>
        <taxon>Agaricales</taxon>
        <taxon>Marasmiineae</taxon>
        <taxon>Marasmiaceae</taxon>
        <taxon>Marasmius</taxon>
    </lineage>
</organism>
<reference evidence="3 4" key="1">
    <citation type="submission" date="2024-02" db="EMBL/GenBank/DDBJ databases">
        <title>A draft genome for the cacao thread blight pathogen Marasmius crinis-equi.</title>
        <authorList>
            <person name="Cohen S.P."/>
            <person name="Baruah I.K."/>
            <person name="Amoako-Attah I."/>
            <person name="Bukari Y."/>
            <person name="Meinhardt L.W."/>
            <person name="Bailey B.A."/>
        </authorList>
    </citation>
    <scope>NUCLEOTIDE SEQUENCE [LARGE SCALE GENOMIC DNA]</scope>
    <source>
        <strain evidence="3 4">GH-76</strain>
    </source>
</reference>